<evidence type="ECO:0000313" key="3">
    <source>
        <dbReference type="Proteomes" id="UP000741863"/>
    </source>
</evidence>
<evidence type="ECO:0000313" key="2">
    <source>
        <dbReference type="EMBL" id="MBM7630986.1"/>
    </source>
</evidence>
<dbReference type="SUPFAM" id="SSF56645">
    <property type="entry name" value="Acyl-CoA dehydrogenase NM domain-like"/>
    <property type="match status" value="1"/>
</dbReference>
<dbReference type="PANTHER" id="PTHR43884">
    <property type="entry name" value="ACYL-COA DEHYDROGENASE"/>
    <property type="match status" value="1"/>
</dbReference>
<dbReference type="InterPro" id="IPR037069">
    <property type="entry name" value="AcylCoA_DH/ox_N_sf"/>
</dbReference>
<dbReference type="InterPro" id="IPR013786">
    <property type="entry name" value="AcylCoA_DH/ox_N"/>
</dbReference>
<reference evidence="2 3" key="1">
    <citation type="submission" date="2021-01" db="EMBL/GenBank/DDBJ databases">
        <title>Genomic Encyclopedia of Type Strains, Phase IV (KMG-IV): sequencing the most valuable type-strain genomes for metagenomic binning, comparative biology and taxonomic classification.</title>
        <authorList>
            <person name="Goeker M."/>
        </authorList>
    </citation>
    <scope>NUCLEOTIDE SEQUENCE [LARGE SCALE GENOMIC DNA]</scope>
    <source>
        <strain evidence="2 3">DSM 25540</strain>
    </source>
</reference>
<feature type="domain" description="Acyl-CoA dehydrogenase/oxidase N-terminal" evidence="1">
    <location>
        <begin position="2"/>
        <end position="99"/>
    </location>
</feature>
<proteinExistence type="predicted"/>
<organism evidence="2 3">
    <name type="scientific">Geomicrobium sediminis</name>
    <dbReference type="NCBI Taxonomy" id="1347788"/>
    <lineage>
        <taxon>Bacteria</taxon>
        <taxon>Bacillati</taxon>
        <taxon>Bacillota</taxon>
        <taxon>Bacilli</taxon>
        <taxon>Bacillales</taxon>
        <taxon>Geomicrobium</taxon>
    </lineage>
</organism>
<dbReference type="InterPro" id="IPR009100">
    <property type="entry name" value="AcylCoA_DH/oxidase_NM_dom_sf"/>
</dbReference>
<comment type="caution">
    <text evidence="2">The sequence shown here is derived from an EMBL/GenBank/DDBJ whole genome shotgun (WGS) entry which is preliminary data.</text>
</comment>
<dbReference type="InterPro" id="IPR046373">
    <property type="entry name" value="Acyl-CoA_Oxase/DH_mid-dom_sf"/>
</dbReference>
<sequence length="351" mass="39610">MLEQWLKTELKPLAQEIDLEGFYPKQILQGLGEQGCFSSSNQQSYLQSVQQEVDTVRLVSKYCMTTGFITWCHLAAITYVRHTKNESLKKRLLAPLESGKVLGGTGLSNPMKNYANLEPLHLKARNVDGGYEVKGTLPSVSNLGEDHWFGAVAKVENEDRNVMIFVECRGERLDLKEKKDYVGINGSATYAVRFLDLFVPTEQVLAEDADAFIKTIRPYFLVYQIPLGFGVIEASIASSESALKKQNGCNAYMEEQPDQVKRDLARQQERLKEQFQNGPLIWESLLPIRKASAEDAVKAAHMTMLHVGGPAYLRKSHPARRLREAYFLVNLTPTIRHLDKMMQITSNEAIN</sequence>
<keyword evidence="3" id="KW-1185">Reference proteome</keyword>
<dbReference type="Proteomes" id="UP000741863">
    <property type="component" value="Unassembled WGS sequence"/>
</dbReference>
<dbReference type="Gene3D" id="1.10.540.10">
    <property type="entry name" value="Acyl-CoA dehydrogenase/oxidase, N-terminal domain"/>
    <property type="match status" value="1"/>
</dbReference>
<accession>A0ABS2P6L2</accession>
<dbReference type="Pfam" id="PF02771">
    <property type="entry name" value="Acyl-CoA_dh_N"/>
    <property type="match status" value="1"/>
</dbReference>
<dbReference type="EMBL" id="JAFBEC010000001">
    <property type="protein sequence ID" value="MBM7630986.1"/>
    <property type="molecule type" value="Genomic_DNA"/>
</dbReference>
<dbReference type="Gene3D" id="2.40.110.10">
    <property type="entry name" value="Butyryl-CoA Dehydrogenase, subunit A, domain 2"/>
    <property type="match status" value="1"/>
</dbReference>
<dbReference type="RefSeq" id="WP_204695142.1">
    <property type="nucleotide sequence ID" value="NZ_JAFBEC010000001.1"/>
</dbReference>
<protein>
    <recommendedName>
        <fullName evidence="1">Acyl-CoA dehydrogenase/oxidase N-terminal domain-containing protein</fullName>
    </recommendedName>
</protein>
<gene>
    <name evidence="2" type="ORF">JOD17_000077</name>
</gene>
<name>A0ABS2P6L2_9BACL</name>
<evidence type="ECO:0000259" key="1">
    <source>
        <dbReference type="Pfam" id="PF02771"/>
    </source>
</evidence>
<dbReference type="PANTHER" id="PTHR43884:SF12">
    <property type="entry name" value="ISOVALERYL-COA DEHYDROGENASE, MITOCHONDRIAL-RELATED"/>
    <property type="match status" value="1"/>
</dbReference>